<protein>
    <submittedName>
        <fullName evidence="1">Uncharacterized protein</fullName>
    </submittedName>
</protein>
<evidence type="ECO:0000313" key="1">
    <source>
        <dbReference type="EMBL" id="KIX85051.1"/>
    </source>
</evidence>
<evidence type="ECO:0000313" key="2">
    <source>
        <dbReference type="Proteomes" id="UP000032214"/>
    </source>
</evidence>
<dbReference type="EMBL" id="ARQD01000003">
    <property type="protein sequence ID" value="KIX85051.1"/>
    <property type="molecule type" value="Genomic_DNA"/>
</dbReference>
<dbReference type="AlphaFoldDB" id="A0A0D2JDJ2"/>
<gene>
    <name evidence="1" type="ORF">J120_03860</name>
</gene>
<accession>A0A0D2JDJ2</accession>
<comment type="caution">
    <text evidence="1">The sequence shown here is derived from an EMBL/GenBank/DDBJ whole genome shotgun (WGS) entry which is preliminary data.</text>
</comment>
<sequence length="218" mass="25448">MKQGLLLICMIVMIIIAPGCQTRVAVWGQKQFYQGLPLQQYWPDIASYLCSVKVYDQITTIAMFDALLLSGPVYWAYAQSHTLRTGKSKKNKQELFESLVASNKKYISFYVLSLYENTLGKDLSLWHTFLRIGNTNYQPVDIVAIDLEPEYKEFFGTLYTPFKRSYLVRFDAYDQHDQPLISANTKYLKLYFRSVTKEVSMIWYLDEQGYCKERHVAC</sequence>
<proteinExistence type="predicted"/>
<reference evidence="1 2" key="1">
    <citation type="journal article" date="2013" name="Proc. Natl. Acad. Sci. U.S.A.">
        <title>Candidate phylum TM6 genome recovered from a hospital sink biofilm provides genomic insights into this uncultivated phylum.</title>
        <authorList>
            <person name="McLean J.S."/>
            <person name="Lombardo M.J."/>
            <person name="Badger J.H."/>
            <person name="Edlund A."/>
            <person name="Novotny M."/>
            <person name="Yee-Greenbaum J."/>
            <person name="Vyahhi N."/>
            <person name="Hall A.P."/>
            <person name="Yang Y."/>
            <person name="Dupont C.L."/>
            <person name="Ziegler M.G."/>
            <person name="Chitsaz H."/>
            <person name="Allen A.E."/>
            <person name="Yooseph S."/>
            <person name="Tesler G."/>
            <person name="Pevzner P.A."/>
            <person name="Friedman R.M."/>
            <person name="Nealson K.H."/>
            <person name="Venter J.C."/>
            <person name="Lasken R.S."/>
        </authorList>
    </citation>
    <scope>NUCLEOTIDE SEQUENCE [LARGE SCALE GENOMIC DNA]</scope>
    <source>
        <strain evidence="1 2">TM6SC1</strain>
    </source>
</reference>
<keyword evidence="2" id="KW-1185">Reference proteome</keyword>
<name>A0A0D2JDJ2_9BACT</name>
<organism evidence="1 2">
    <name type="scientific">candidate division TM6 bacterium JCVI TM6SC1</name>
    <dbReference type="NCBI Taxonomy" id="1306947"/>
    <lineage>
        <taxon>Bacteria</taxon>
        <taxon>Candidatus Babelota</taxon>
        <taxon>Vermiphilus</taxon>
    </lineage>
</organism>
<dbReference type="STRING" id="1306947.J120_03860"/>
<dbReference type="Proteomes" id="UP000032214">
    <property type="component" value="Unassembled WGS sequence"/>
</dbReference>